<keyword evidence="4" id="KW-1133">Transmembrane helix</keyword>
<evidence type="ECO:0000256" key="1">
    <source>
        <dbReference type="ARBA" id="ARBA00022723"/>
    </source>
</evidence>
<keyword evidence="4" id="KW-0812">Transmembrane</keyword>
<feature type="transmembrane region" description="Helical" evidence="4">
    <location>
        <begin position="908"/>
        <end position="926"/>
    </location>
</feature>
<dbReference type="InterPro" id="IPR002073">
    <property type="entry name" value="PDEase_catalytic_dom"/>
</dbReference>
<feature type="domain" description="PDEase" evidence="5">
    <location>
        <begin position="589"/>
        <end position="950"/>
    </location>
</feature>
<sequence>MSDRDQDPEFIFNLVDYLDSSQPSLVEGSLVARITERPQLGTLVLRNDESVSSHTVQYEWVLQAAPPHAKGRSFSSHASSCGTCCYIPGHRSPVKQQSPDCRQPCSQCPYSVFMVEGEPRRVVGDSDQGQRSALEQSWVPGCTDCGLQWITLEYEKPMYMKEVNIYETGRRGSVVRIESALQFTGDDTDWFLVWERAGGLANASGAYTSGGVFSPPVCQGTQLIRIVKVTVDTSMGGAGLKPSIDAVRIGGYYSSPRDHIRLDGGRADVVYTPRPGVHTSSEVVSFVRLEGCEKAESEKIRLHIPSTRPESPAGGTVFGGAARVNVVPFQRETVAVDPTSALEDLASVLGVPVASVSVSEVRLSNLRTNNASGFFQVGRTEEIASETKLVVLEPEAAPAQLARSFDVVLRQHEAEVRLWVVTSASATYRLKMILEGRCPPERPIADYEKMECTEKGSLNRMVVLVAASVVATLAALAAAVAVWLYRRTRRLQDELQELQGARSDIVDLDAPVNKVLAFLEELSSAKTLPTKGAIVEKASELQRLLETAKDFLNPDLEKELNGRYDESTTKFFVEEYATRTSVERSSLSSPLKRQAIASDWISFLRDLGVTSKGFMMLSQVGNCFSLDPSSLEAECNSFSLTAVAVHTICSSIICEFIGIDFQKLADWLKHIEGLYALQGLPYHCKTHVVDVTLNLMTILSKIGLGDRVGIFSELEPDAAACHMLAGLISGIIHDLGHDGLSNGFHVNVSDKLARRFNDQSVLENHSIWVALEAMKDGPHGFLDDWGRDHPHLSKLLRNLIIEMVLATDMKHHFELLSKFKMRVHPLRSKGTGNLLPGDSQQILLTLQIAIKCADLGHTAANLDIHKEWCRRLEEEFFRQGDLEREMGLPLSPLMDRFKPGVTNPKQSIGFFEVIALPLFSVMVFVYEEIRPFYAAADRNYQFWKHCVESSGMGSKHYHSVDSSYDSVMITAAD</sequence>
<evidence type="ECO:0000313" key="6">
    <source>
        <dbReference type="EMBL" id="JAC81798.1"/>
    </source>
</evidence>
<dbReference type="AlphaFoldDB" id="A0A061SBX9"/>
<dbReference type="GO" id="GO:0007165">
    <property type="term" value="P:signal transduction"/>
    <property type="evidence" value="ECO:0007669"/>
    <property type="project" value="InterPro"/>
</dbReference>
<keyword evidence="1 3" id="KW-0479">Metal-binding</keyword>
<dbReference type="Pfam" id="PF00233">
    <property type="entry name" value="PDEase_I"/>
    <property type="match status" value="1"/>
</dbReference>
<dbReference type="InterPro" id="IPR036971">
    <property type="entry name" value="PDEase_catalytic_dom_sf"/>
</dbReference>
<dbReference type="PANTHER" id="PTHR11347">
    <property type="entry name" value="CYCLIC NUCLEOTIDE PHOSPHODIESTERASE"/>
    <property type="match status" value="1"/>
</dbReference>
<dbReference type="EMBL" id="GBEZ01003333">
    <property type="protein sequence ID" value="JAC81798.1"/>
    <property type="molecule type" value="Transcribed_RNA"/>
</dbReference>
<dbReference type="GO" id="GO:0046872">
    <property type="term" value="F:metal ion binding"/>
    <property type="evidence" value="ECO:0007669"/>
    <property type="project" value="UniProtKB-KW"/>
</dbReference>
<dbReference type="InterPro" id="IPR003607">
    <property type="entry name" value="HD/PDEase_dom"/>
</dbReference>
<feature type="transmembrane region" description="Helical" evidence="4">
    <location>
        <begin position="461"/>
        <end position="485"/>
    </location>
</feature>
<dbReference type="EC" id="3.1.4.-" evidence="3"/>
<evidence type="ECO:0000256" key="3">
    <source>
        <dbReference type="RuleBase" id="RU363067"/>
    </source>
</evidence>
<protein>
    <recommendedName>
        <fullName evidence="3">Phosphodiesterase</fullName>
        <ecNumber evidence="3">3.1.4.-</ecNumber>
    </recommendedName>
</protein>
<evidence type="ECO:0000256" key="2">
    <source>
        <dbReference type="ARBA" id="ARBA00022801"/>
    </source>
</evidence>
<proteinExistence type="inferred from homology"/>
<gene>
    <name evidence="6" type="ORF">TSPGSL018_7124</name>
</gene>
<comment type="similarity">
    <text evidence="3">Belongs to the cyclic nucleotide phosphodiesterase family.</text>
</comment>
<dbReference type="Gene3D" id="1.10.1300.10">
    <property type="entry name" value="3'5'-cyclic nucleotide phosphodiesterase, catalytic domain"/>
    <property type="match status" value="1"/>
</dbReference>
<reference evidence="6" key="1">
    <citation type="submission" date="2014-05" db="EMBL/GenBank/DDBJ databases">
        <title>The transcriptome of the halophilic microalga Tetraselmis sp. GSL018 isolated from the Great Salt Lake, Utah.</title>
        <authorList>
            <person name="Jinkerson R.E."/>
            <person name="D'Adamo S."/>
            <person name="Posewitz M.C."/>
        </authorList>
    </citation>
    <scope>NUCLEOTIDE SEQUENCE</scope>
    <source>
        <strain evidence="6">GSL018</strain>
    </source>
</reference>
<dbReference type="CDD" id="cd00077">
    <property type="entry name" value="HDc"/>
    <property type="match status" value="1"/>
</dbReference>
<dbReference type="PROSITE" id="PS51845">
    <property type="entry name" value="PDEASE_I_2"/>
    <property type="match status" value="1"/>
</dbReference>
<name>A0A061SBX9_9CHLO</name>
<evidence type="ECO:0000256" key="4">
    <source>
        <dbReference type="SAM" id="Phobius"/>
    </source>
</evidence>
<dbReference type="PROSITE" id="PS00126">
    <property type="entry name" value="PDEASE_I_1"/>
    <property type="match status" value="1"/>
</dbReference>
<organism evidence="6">
    <name type="scientific">Tetraselmis sp. GSL018</name>
    <dbReference type="NCBI Taxonomy" id="582737"/>
    <lineage>
        <taxon>Eukaryota</taxon>
        <taxon>Viridiplantae</taxon>
        <taxon>Chlorophyta</taxon>
        <taxon>core chlorophytes</taxon>
        <taxon>Chlorodendrophyceae</taxon>
        <taxon>Chlorodendrales</taxon>
        <taxon>Chlorodendraceae</taxon>
        <taxon>Tetraselmis</taxon>
    </lineage>
</organism>
<dbReference type="InterPro" id="IPR023174">
    <property type="entry name" value="PDEase_CS"/>
</dbReference>
<accession>A0A061SBX9</accession>
<comment type="cofactor">
    <cofactor evidence="3">
        <name>a divalent metal cation</name>
        <dbReference type="ChEBI" id="CHEBI:60240"/>
    </cofactor>
    <text evidence="3">Binds 2 divalent metal cations per subunit. Site 1 may preferentially bind zinc ions, while site 2 has a preference for magnesium and/or manganese ions.</text>
</comment>
<dbReference type="SUPFAM" id="SSF109604">
    <property type="entry name" value="HD-domain/PDEase-like"/>
    <property type="match status" value="1"/>
</dbReference>
<keyword evidence="4" id="KW-0472">Membrane</keyword>
<keyword evidence="2 3" id="KW-0378">Hydrolase</keyword>
<evidence type="ECO:0000259" key="5">
    <source>
        <dbReference type="PROSITE" id="PS51845"/>
    </source>
</evidence>
<dbReference type="GO" id="GO:0004114">
    <property type="term" value="F:3',5'-cyclic-nucleotide phosphodiesterase activity"/>
    <property type="evidence" value="ECO:0007669"/>
    <property type="project" value="InterPro"/>
</dbReference>